<keyword evidence="6" id="KW-0862">Zinc</keyword>
<evidence type="ECO:0000259" key="12">
    <source>
        <dbReference type="Pfam" id="PF24621"/>
    </source>
</evidence>
<evidence type="ECO:0000256" key="10">
    <source>
        <dbReference type="NCBIfam" id="TIGR01357"/>
    </source>
</evidence>
<keyword evidence="14" id="KW-1185">Reference proteome</keyword>
<comment type="cofactor">
    <cofactor evidence="2">
        <name>Co(2+)</name>
        <dbReference type="ChEBI" id="CHEBI:48828"/>
    </cofactor>
</comment>
<keyword evidence="4" id="KW-0479">Metal-binding</keyword>
<evidence type="ECO:0000256" key="9">
    <source>
        <dbReference type="ARBA" id="ARBA00023285"/>
    </source>
</evidence>
<dbReference type="Pfam" id="PF01761">
    <property type="entry name" value="DHQ_synthase"/>
    <property type="match status" value="1"/>
</dbReference>
<evidence type="ECO:0000313" key="13">
    <source>
        <dbReference type="EMBL" id="AQQ70768.1"/>
    </source>
</evidence>
<dbReference type="AlphaFoldDB" id="A0A1Q2ME06"/>
<dbReference type="GO" id="GO:0046872">
    <property type="term" value="F:metal ion binding"/>
    <property type="evidence" value="ECO:0007669"/>
    <property type="project" value="UniProtKB-KW"/>
</dbReference>
<dbReference type="PANTHER" id="PTHR43622:SF1">
    <property type="entry name" value="3-DEHYDROQUINATE SYNTHASE"/>
    <property type="match status" value="1"/>
</dbReference>
<dbReference type="GO" id="GO:0009073">
    <property type="term" value="P:aromatic amino acid family biosynthetic process"/>
    <property type="evidence" value="ECO:0007669"/>
    <property type="project" value="InterPro"/>
</dbReference>
<dbReference type="STRING" id="1851148.SMSP2_01129"/>
<evidence type="ECO:0000259" key="11">
    <source>
        <dbReference type="Pfam" id="PF01761"/>
    </source>
</evidence>
<protein>
    <recommendedName>
        <fullName evidence="10">3-dehydroquinate synthase</fullName>
        <ecNumber evidence="10">4.2.3.4</ecNumber>
    </recommendedName>
</protein>
<dbReference type="InterPro" id="IPR056179">
    <property type="entry name" value="DHQS_C"/>
</dbReference>
<dbReference type="InterPro" id="IPR030960">
    <property type="entry name" value="DHQS/DOIS_N"/>
</dbReference>
<gene>
    <name evidence="13" type="primary">aroB</name>
    <name evidence="13" type="ORF">SMSP2_01129</name>
</gene>
<evidence type="ECO:0000256" key="4">
    <source>
        <dbReference type="ARBA" id="ARBA00022723"/>
    </source>
</evidence>
<accession>A0A1Q2ME06</accession>
<evidence type="ECO:0000256" key="2">
    <source>
        <dbReference type="ARBA" id="ARBA00001941"/>
    </source>
</evidence>
<dbReference type="OrthoDB" id="9806583at2"/>
<keyword evidence="8 13" id="KW-0456">Lyase</keyword>
<dbReference type="EC" id="4.2.3.4" evidence="10"/>
<dbReference type="CDD" id="cd08195">
    <property type="entry name" value="DHQS"/>
    <property type="match status" value="1"/>
</dbReference>
<dbReference type="GO" id="GO:0003856">
    <property type="term" value="F:3-dehydroquinate synthase activity"/>
    <property type="evidence" value="ECO:0007669"/>
    <property type="project" value="UniProtKB-UniRule"/>
</dbReference>
<dbReference type="GO" id="GO:0000166">
    <property type="term" value="F:nucleotide binding"/>
    <property type="evidence" value="ECO:0007669"/>
    <property type="project" value="UniProtKB-KW"/>
</dbReference>
<evidence type="ECO:0000256" key="1">
    <source>
        <dbReference type="ARBA" id="ARBA00001911"/>
    </source>
</evidence>
<evidence type="ECO:0000313" key="14">
    <source>
        <dbReference type="Proteomes" id="UP000188181"/>
    </source>
</evidence>
<dbReference type="Gene3D" id="1.20.1090.10">
    <property type="entry name" value="Dehydroquinate synthase-like - alpha domain"/>
    <property type="match status" value="1"/>
</dbReference>
<comment type="function">
    <text evidence="3">Catalyzes the conversion of 3-deoxy-D-arabino-heptulosonate 7-phosphate (DAHP) to dehydroquinate (DHQ).</text>
</comment>
<organism evidence="13 14">
    <name type="scientific">Limihaloglobus sulfuriphilus</name>
    <dbReference type="NCBI Taxonomy" id="1851148"/>
    <lineage>
        <taxon>Bacteria</taxon>
        <taxon>Pseudomonadati</taxon>
        <taxon>Planctomycetota</taxon>
        <taxon>Phycisphaerae</taxon>
        <taxon>Sedimentisphaerales</taxon>
        <taxon>Sedimentisphaeraceae</taxon>
        <taxon>Limihaloglobus</taxon>
    </lineage>
</organism>
<keyword evidence="9" id="KW-0170">Cobalt</keyword>
<keyword evidence="5" id="KW-0547">Nucleotide-binding</keyword>
<dbReference type="Gene3D" id="3.40.50.1970">
    <property type="match status" value="1"/>
</dbReference>
<feature type="domain" description="3-dehydroquinate synthase C-terminal" evidence="12">
    <location>
        <begin position="170"/>
        <end position="308"/>
    </location>
</feature>
<dbReference type="PANTHER" id="PTHR43622">
    <property type="entry name" value="3-DEHYDROQUINATE SYNTHASE"/>
    <property type="match status" value="1"/>
</dbReference>
<dbReference type="RefSeq" id="WP_146683007.1">
    <property type="nucleotide sequence ID" value="NZ_CP019646.1"/>
</dbReference>
<evidence type="ECO:0000256" key="3">
    <source>
        <dbReference type="ARBA" id="ARBA00003485"/>
    </source>
</evidence>
<dbReference type="GO" id="GO:0009423">
    <property type="term" value="P:chorismate biosynthetic process"/>
    <property type="evidence" value="ECO:0007669"/>
    <property type="project" value="UniProtKB-UniRule"/>
</dbReference>
<evidence type="ECO:0000256" key="8">
    <source>
        <dbReference type="ARBA" id="ARBA00023239"/>
    </source>
</evidence>
<evidence type="ECO:0000256" key="5">
    <source>
        <dbReference type="ARBA" id="ARBA00022741"/>
    </source>
</evidence>
<comment type="cofactor">
    <cofactor evidence="1">
        <name>NAD(+)</name>
        <dbReference type="ChEBI" id="CHEBI:57540"/>
    </cofactor>
</comment>
<evidence type="ECO:0000256" key="6">
    <source>
        <dbReference type="ARBA" id="ARBA00022833"/>
    </source>
</evidence>
<dbReference type="Pfam" id="PF24621">
    <property type="entry name" value="DHQS_C"/>
    <property type="match status" value="1"/>
</dbReference>
<dbReference type="InterPro" id="IPR016037">
    <property type="entry name" value="DHQ_synth_AroB"/>
</dbReference>
<dbReference type="SUPFAM" id="SSF56796">
    <property type="entry name" value="Dehydroquinate synthase-like"/>
    <property type="match status" value="1"/>
</dbReference>
<dbReference type="InterPro" id="IPR050071">
    <property type="entry name" value="Dehydroquinate_synthase"/>
</dbReference>
<sequence length="344" mass="37215">MKELTVHAQSGGSRVLVGDFGGDFSRFVPEDKPAVIITDSNVAGIYAERFPDCPVITTVPGEENKTLGGLEKIYSGLLECGADRSWFILAVGGGIVCDTAGFAASTYMRGIDFGFISTTLLANIDASVGGKNGVNFHGYKNIVGVFSQPRFVVCDVSTLATLRESDYRCGLAEMIKHGAIRDARHFENIEDNMRGLLKRDISTVETLVYESVSIKAEVVAQDERESGLRKTLNFGHTFAHAIEKVCKLAHGQAVSVGMCIASRLSVEMGLLCEDKHQRLKGLIETAGLPVSLHEKASVLADAIAGDKKRHGGEIDFILLEDLGKAVIKPIPIARLQEIIRGFEF</sequence>
<dbReference type="NCBIfam" id="TIGR01357">
    <property type="entry name" value="aroB"/>
    <property type="match status" value="1"/>
</dbReference>
<dbReference type="PIRSF" id="PIRSF001455">
    <property type="entry name" value="DHQ_synth"/>
    <property type="match status" value="1"/>
</dbReference>
<evidence type="ECO:0000256" key="7">
    <source>
        <dbReference type="ARBA" id="ARBA00023027"/>
    </source>
</evidence>
<dbReference type="Proteomes" id="UP000188181">
    <property type="component" value="Chromosome"/>
</dbReference>
<reference evidence="14" key="1">
    <citation type="submission" date="2017-02" db="EMBL/GenBank/DDBJ databases">
        <title>Comparative genomics and description of representatives of a novel lineage of planctomycetes thriving in anoxic sediments.</title>
        <authorList>
            <person name="Spring S."/>
            <person name="Bunk B."/>
            <person name="Sproer C."/>
        </authorList>
    </citation>
    <scope>NUCLEOTIDE SEQUENCE [LARGE SCALE GENOMIC DNA]</scope>
    <source>
        <strain evidence="14">SM-Chi-D1</strain>
    </source>
</reference>
<proteinExistence type="predicted"/>
<dbReference type="InterPro" id="IPR030963">
    <property type="entry name" value="DHQ_synth_fam"/>
</dbReference>
<name>A0A1Q2ME06_9BACT</name>
<dbReference type="KEGG" id="pbas:SMSP2_01129"/>
<dbReference type="EMBL" id="CP019646">
    <property type="protein sequence ID" value="AQQ70768.1"/>
    <property type="molecule type" value="Genomic_DNA"/>
</dbReference>
<keyword evidence="7" id="KW-0520">NAD</keyword>
<dbReference type="GO" id="GO:0005737">
    <property type="term" value="C:cytoplasm"/>
    <property type="evidence" value="ECO:0007669"/>
    <property type="project" value="InterPro"/>
</dbReference>
<feature type="domain" description="3-dehydroquinate synthase N-terminal" evidence="11">
    <location>
        <begin position="58"/>
        <end position="167"/>
    </location>
</feature>